<dbReference type="EMBL" id="SSTD01019758">
    <property type="protein sequence ID" value="TYJ96188.1"/>
    <property type="molecule type" value="Genomic_DNA"/>
</dbReference>
<dbReference type="AlphaFoldDB" id="A0A5D3BD84"/>
<comment type="caution">
    <text evidence="2">The sequence shown here is derived from an EMBL/GenBank/DDBJ whole genome shotgun (WGS) entry which is preliminary data.</text>
</comment>
<evidence type="ECO:0000256" key="1">
    <source>
        <dbReference type="SAM" id="MobiDB-lite"/>
    </source>
</evidence>
<reference evidence="2 3" key="1">
    <citation type="submission" date="2019-08" db="EMBL/GenBank/DDBJ databases">
        <title>Draft genome sequences of two oriental melons (Cucumis melo L. var makuwa).</title>
        <authorList>
            <person name="Kwon S.-Y."/>
        </authorList>
    </citation>
    <scope>NUCLEOTIDE SEQUENCE [LARGE SCALE GENOMIC DNA]</scope>
    <source>
        <strain evidence="3">cv. Chang Bougi</strain>
        <tissue evidence="2">Leaf</tissue>
    </source>
</reference>
<organism evidence="2 3">
    <name type="scientific">Cucumis melo var. makuwa</name>
    <name type="common">Oriental melon</name>
    <dbReference type="NCBI Taxonomy" id="1194695"/>
    <lineage>
        <taxon>Eukaryota</taxon>
        <taxon>Viridiplantae</taxon>
        <taxon>Streptophyta</taxon>
        <taxon>Embryophyta</taxon>
        <taxon>Tracheophyta</taxon>
        <taxon>Spermatophyta</taxon>
        <taxon>Magnoliopsida</taxon>
        <taxon>eudicotyledons</taxon>
        <taxon>Gunneridae</taxon>
        <taxon>Pentapetalae</taxon>
        <taxon>rosids</taxon>
        <taxon>fabids</taxon>
        <taxon>Cucurbitales</taxon>
        <taxon>Cucurbitaceae</taxon>
        <taxon>Benincaseae</taxon>
        <taxon>Cucumis</taxon>
    </lineage>
</organism>
<feature type="region of interest" description="Disordered" evidence="1">
    <location>
        <begin position="49"/>
        <end position="84"/>
    </location>
</feature>
<name>A0A5D3BD84_CUCMM</name>
<proteinExistence type="predicted"/>
<protein>
    <submittedName>
        <fullName evidence="2">Uncharacterized protein</fullName>
    </submittedName>
</protein>
<evidence type="ECO:0000313" key="2">
    <source>
        <dbReference type="EMBL" id="TYJ96188.1"/>
    </source>
</evidence>
<sequence length="196" mass="21485">MDCWTIKEMDENGVLILLNTITQRVASQWMKEGRSSAAKRRLPFTATRSKLAASDTARSRRISRLRQPPSNSSRRVVRHSPSRRAASRTYLSSVTVQLILSHQPVLGPFSLVLPDCLSVSSRYTTDQFVLGVPLGLPKTSYVPPGSHVARVEERARKIPPRRGAHRGGGRGGRGAGRTQLKEQPAVQAANLTAPVT</sequence>
<gene>
    <name evidence="2" type="ORF">E5676_scaffold261G00160</name>
</gene>
<feature type="compositionally biased region" description="Basic residues" evidence="1">
    <location>
        <begin position="158"/>
        <end position="168"/>
    </location>
</feature>
<evidence type="ECO:0000313" key="3">
    <source>
        <dbReference type="Proteomes" id="UP000321947"/>
    </source>
</evidence>
<feature type="compositionally biased region" description="Basic residues" evidence="1">
    <location>
        <begin position="75"/>
        <end position="84"/>
    </location>
</feature>
<accession>A0A5D3BD84</accession>
<dbReference type="Proteomes" id="UP000321947">
    <property type="component" value="Unassembled WGS sequence"/>
</dbReference>
<feature type="region of interest" description="Disordered" evidence="1">
    <location>
        <begin position="158"/>
        <end position="196"/>
    </location>
</feature>